<evidence type="ECO:0000313" key="2">
    <source>
        <dbReference type="Proteomes" id="UP000274350"/>
    </source>
</evidence>
<protein>
    <submittedName>
        <fullName evidence="1">Uncharacterized protein</fullName>
    </submittedName>
</protein>
<organism evidence="1 2">
    <name type="scientific">Undibacterium piscinae</name>
    <dbReference type="NCBI Taxonomy" id="2495591"/>
    <lineage>
        <taxon>Bacteria</taxon>
        <taxon>Pseudomonadati</taxon>
        <taxon>Pseudomonadota</taxon>
        <taxon>Betaproteobacteria</taxon>
        <taxon>Burkholderiales</taxon>
        <taxon>Oxalobacteraceae</taxon>
        <taxon>Undibacterium</taxon>
    </lineage>
</organism>
<accession>A0A6M4A7W0</accession>
<name>A0A6M4A7W0_9BURK</name>
<keyword evidence="2" id="KW-1185">Reference proteome</keyword>
<proteinExistence type="predicted"/>
<reference evidence="1 2" key="1">
    <citation type="journal article" date="2019" name="Int. J. Syst. Evol. Microbiol.">
        <title>Undibacterium piscinae sp. nov., isolated from Korean shiner intestine.</title>
        <authorList>
            <person name="Lee S.Y."/>
            <person name="Kang W."/>
            <person name="Kim P.S."/>
            <person name="Kim H.S."/>
            <person name="Sung H."/>
            <person name="Shin N.R."/>
            <person name="Whon T.W."/>
            <person name="Yun J.H."/>
            <person name="Lee J.Y."/>
            <person name="Lee J.Y."/>
            <person name="Jung M.J."/>
            <person name="Jeong Y.S."/>
            <person name="Tak E.J."/>
            <person name="Han J.E."/>
            <person name="Hyun D.W."/>
            <person name="Kang M.S."/>
            <person name="Lee K.E."/>
            <person name="Lee B.H."/>
            <person name="Bae J.W."/>
        </authorList>
    </citation>
    <scope>NUCLEOTIDE SEQUENCE [LARGE SCALE GENOMIC DNA]</scope>
    <source>
        <strain evidence="1 2">S11R28</strain>
    </source>
</reference>
<dbReference type="AlphaFoldDB" id="A0A6M4A7W0"/>
<sequence>MDALLRDWDSTRGFRRDTSYAQLSDDKKEKIFEAIAGKSCSNSIEYEFSEAFVLNEFSHGTMQEYFAARYFVAKRVEMNVLKKHYDEQEWHNIIMFMVSIMDDPSDLLNFLVLKSSMVTFQNYPAFGKRLFHLLLLYRCMATGVSISQELRTEICTHLVKSQINMLSQLNGDGVLPFDSKWCTPGTFSLQKK</sequence>
<dbReference type="EMBL" id="CP051152">
    <property type="protein sequence ID" value="QJQ06647.1"/>
    <property type="molecule type" value="Genomic_DNA"/>
</dbReference>
<gene>
    <name evidence="1" type="ORF">EJG51_013220</name>
</gene>
<dbReference type="Proteomes" id="UP000274350">
    <property type="component" value="Chromosome"/>
</dbReference>
<evidence type="ECO:0000313" key="1">
    <source>
        <dbReference type="EMBL" id="QJQ06647.1"/>
    </source>
</evidence>
<dbReference type="KEGG" id="upi:EJG51_013220"/>